<dbReference type="InterPro" id="IPR014729">
    <property type="entry name" value="Rossmann-like_a/b/a_fold"/>
</dbReference>
<dbReference type="GO" id="GO:0016783">
    <property type="term" value="F:sulfurtransferase activity"/>
    <property type="evidence" value="ECO:0007669"/>
    <property type="project" value="InterPro"/>
</dbReference>
<dbReference type="PANTHER" id="PTHR43169">
    <property type="entry name" value="EXSB FAMILY PROTEIN"/>
    <property type="match status" value="1"/>
</dbReference>
<gene>
    <name evidence="2" type="primary">larE</name>
    <name evidence="2" type="ORF">FYJ51_10105</name>
</gene>
<dbReference type="PIRSF" id="PIRSF006661">
    <property type="entry name" value="PP-lp_UCP006661"/>
    <property type="match status" value="1"/>
</dbReference>
<dbReference type="InterPro" id="IPR005232">
    <property type="entry name" value="LarE"/>
</dbReference>
<sequence>MNTEEKRAELHRILKEAGSAAIAFSGGVDSTYLLKEAHEVLKDRMIAYTAESPFFPSWENEEAIAFCKEDGIPHKLLKFDILSVPGVSENPSDRCYLCKHALFSALKSQAEADGFACVMEGTNLDDLGDYRPGLKALAELGIRSPLKEAGLHKQEIRVLSEEQHLPTWNKPSFACLASRISYGEEITEEKLHMVETGETFLLKKGFTQVRVRVHGSLARIEVLPEEMVRFQDEALRKETAEVLKQAGFAYVSMDLEGFKSGSMNRVLKNHE</sequence>
<dbReference type="SUPFAM" id="SSF52402">
    <property type="entry name" value="Adenine nucleotide alpha hydrolases-like"/>
    <property type="match status" value="1"/>
</dbReference>
<dbReference type="CDD" id="cd01990">
    <property type="entry name" value="LarE-like"/>
    <property type="match status" value="1"/>
</dbReference>
<evidence type="ECO:0000313" key="3">
    <source>
        <dbReference type="Proteomes" id="UP000461880"/>
    </source>
</evidence>
<keyword evidence="2" id="KW-0808">Transferase</keyword>
<dbReference type="NCBIfam" id="TIGR00268">
    <property type="entry name" value="ATP-dependent sacrificial sulfur transferase LarE"/>
    <property type="match status" value="1"/>
</dbReference>
<feature type="active site" description="Nucleophile and sulfur donor" evidence="1">
    <location>
        <position position="175"/>
    </location>
</feature>
<dbReference type="Gene3D" id="3.40.50.620">
    <property type="entry name" value="HUPs"/>
    <property type="match status" value="1"/>
</dbReference>
<evidence type="ECO:0000256" key="1">
    <source>
        <dbReference type="PIRSR" id="PIRSR006661-1"/>
    </source>
</evidence>
<dbReference type="InterPro" id="IPR052188">
    <property type="entry name" value="Ni-pincer_cofactor_biosynth"/>
</dbReference>
<dbReference type="Proteomes" id="UP000461880">
    <property type="component" value="Unassembled WGS sequence"/>
</dbReference>
<keyword evidence="3" id="KW-1185">Reference proteome</keyword>
<dbReference type="AlphaFoldDB" id="A0A7X2NTM5"/>
<comment type="caution">
    <text evidence="2">The sequence shown here is derived from an EMBL/GenBank/DDBJ whole genome shotgun (WGS) entry which is preliminary data.</text>
</comment>
<protein>
    <submittedName>
        <fullName evidence="2">ATP-dependent sacrificial sulfur transferase LarE</fullName>
    </submittedName>
</protein>
<dbReference type="EMBL" id="VUMN01000026">
    <property type="protein sequence ID" value="MSS59248.1"/>
    <property type="molecule type" value="Genomic_DNA"/>
</dbReference>
<evidence type="ECO:0000313" key="2">
    <source>
        <dbReference type="EMBL" id="MSS59248.1"/>
    </source>
</evidence>
<dbReference type="PANTHER" id="PTHR43169:SF2">
    <property type="entry name" value="NAD_GMP SYNTHASE DOMAIN-CONTAINING PROTEIN"/>
    <property type="match status" value="1"/>
</dbReference>
<dbReference type="RefSeq" id="WP_154505432.1">
    <property type="nucleotide sequence ID" value="NZ_VUMN01000026.1"/>
</dbReference>
<organism evidence="2 3">
    <name type="scientific">Stecheria intestinalis</name>
    <dbReference type="NCBI Taxonomy" id="2606630"/>
    <lineage>
        <taxon>Bacteria</taxon>
        <taxon>Bacillati</taxon>
        <taxon>Bacillota</taxon>
        <taxon>Erysipelotrichia</taxon>
        <taxon>Erysipelotrichales</taxon>
        <taxon>Erysipelotrichaceae</taxon>
        <taxon>Stecheria</taxon>
    </lineage>
</organism>
<reference evidence="2 3" key="1">
    <citation type="submission" date="2019-08" db="EMBL/GenBank/DDBJ databases">
        <title>In-depth cultivation of the pig gut microbiome towards novel bacterial diversity and tailored functional studies.</title>
        <authorList>
            <person name="Wylensek D."/>
            <person name="Hitch T.C.A."/>
            <person name="Clavel T."/>
        </authorList>
    </citation>
    <scope>NUCLEOTIDE SEQUENCE [LARGE SCALE GENOMIC DNA]</scope>
    <source>
        <strain evidence="2 3">Oil+RF-744-GAM-WT-6</strain>
    </source>
</reference>
<proteinExistence type="predicted"/>
<name>A0A7X2NTM5_9FIRM</name>
<accession>A0A7X2NTM5</accession>